<dbReference type="PROSITE" id="PS50977">
    <property type="entry name" value="HTH_TETR_2"/>
    <property type="match status" value="1"/>
</dbReference>
<evidence type="ECO:0000313" key="5">
    <source>
        <dbReference type="Proteomes" id="UP001596378"/>
    </source>
</evidence>
<dbReference type="InterPro" id="IPR039536">
    <property type="entry name" value="TetR_C_Proteobacteria"/>
</dbReference>
<dbReference type="PRINTS" id="PR00455">
    <property type="entry name" value="HTHTETR"/>
</dbReference>
<sequence length="209" mass="24084">MNVMPAVQKRDKSRKREAILNGAMQVFTEIGYDNANMDRIAEIAGVSKRTIYNHFLNKEHLFQEVLTQFLSEQQTLKQIDYDPAESLEAQLTAFANAELFLINSPSRLGLSRVLTSVFIRDIDYARRIRSKYVSPHEPLIQWLTAAHEDNRLRIDDAPLAARVFYAMIEGALTWPALFQQAIDMEAAQPLMDELIFTFITRYRSTANRQ</sequence>
<dbReference type="InterPro" id="IPR009057">
    <property type="entry name" value="Homeodomain-like_sf"/>
</dbReference>
<evidence type="ECO:0000259" key="3">
    <source>
        <dbReference type="PROSITE" id="PS50977"/>
    </source>
</evidence>
<dbReference type="Gene3D" id="1.10.357.10">
    <property type="entry name" value="Tetracycline Repressor, domain 2"/>
    <property type="match status" value="1"/>
</dbReference>
<dbReference type="SUPFAM" id="SSF46689">
    <property type="entry name" value="Homeodomain-like"/>
    <property type="match status" value="1"/>
</dbReference>
<proteinExistence type="predicted"/>
<dbReference type="PANTHER" id="PTHR30055:SF224">
    <property type="entry name" value="TRANSCRIPTIONAL REGULATOR TETR FAMILY"/>
    <property type="match status" value="1"/>
</dbReference>
<dbReference type="Proteomes" id="UP001596378">
    <property type="component" value="Unassembled WGS sequence"/>
</dbReference>
<comment type="caution">
    <text evidence="4">The sequence shown here is derived from an EMBL/GenBank/DDBJ whole genome shotgun (WGS) entry which is preliminary data.</text>
</comment>
<evidence type="ECO:0000256" key="1">
    <source>
        <dbReference type="ARBA" id="ARBA00023125"/>
    </source>
</evidence>
<keyword evidence="1 2" id="KW-0238">DNA-binding</keyword>
<dbReference type="EMBL" id="JBHTAI010000029">
    <property type="protein sequence ID" value="MFC7153069.1"/>
    <property type="molecule type" value="Genomic_DNA"/>
</dbReference>
<protein>
    <submittedName>
        <fullName evidence="4">TetR/AcrR family transcriptional regulator</fullName>
    </submittedName>
</protein>
<dbReference type="PANTHER" id="PTHR30055">
    <property type="entry name" value="HTH-TYPE TRANSCRIPTIONAL REGULATOR RUTR"/>
    <property type="match status" value="1"/>
</dbReference>
<reference evidence="5" key="1">
    <citation type="journal article" date="2019" name="Int. J. Syst. Evol. Microbiol.">
        <title>The Global Catalogue of Microorganisms (GCM) 10K type strain sequencing project: providing services to taxonomists for standard genome sequencing and annotation.</title>
        <authorList>
            <consortium name="The Broad Institute Genomics Platform"/>
            <consortium name="The Broad Institute Genome Sequencing Center for Infectious Disease"/>
            <person name="Wu L."/>
            <person name="Ma J."/>
        </authorList>
    </citation>
    <scope>NUCLEOTIDE SEQUENCE [LARGE SCALE GENOMIC DNA]</scope>
    <source>
        <strain evidence="5">KCTC 12907</strain>
    </source>
</reference>
<organism evidence="4 5">
    <name type="scientific">Cohnella cellulosilytica</name>
    <dbReference type="NCBI Taxonomy" id="986710"/>
    <lineage>
        <taxon>Bacteria</taxon>
        <taxon>Bacillati</taxon>
        <taxon>Bacillota</taxon>
        <taxon>Bacilli</taxon>
        <taxon>Bacillales</taxon>
        <taxon>Paenibacillaceae</taxon>
        <taxon>Cohnella</taxon>
    </lineage>
</organism>
<name>A0ABW2FLG4_9BACL</name>
<dbReference type="InterPro" id="IPR001647">
    <property type="entry name" value="HTH_TetR"/>
</dbReference>
<dbReference type="RefSeq" id="WP_378050094.1">
    <property type="nucleotide sequence ID" value="NZ_JBHMDN010000024.1"/>
</dbReference>
<evidence type="ECO:0000256" key="2">
    <source>
        <dbReference type="PROSITE-ProRule" id="PRU00335"/>
    </source>
</evidence>
<evidence type="ECO:0000313" key="4">
    <source>
        <dbReference type="EMBL" id="MFC7153069.1"/>
    </source>
</evidence>
<accession>A0ABW2FLG4</accession>
<dbReference type="Pfam" id="PF00440">
    <property type="entry name" value="TetR_N"/>
    <property type="match status" value="1"/>
</dbReference>
<feature type="domain" description="HTH tetR-type" evidence="3">
    <location>
        <begin position="13"/>
        <end position="73"/>
    </location>
</feature>
<feature type="DNA-binding region" description="H-T-H motif" evidence="2">
    <location>
        <begin position="36"/>
        <end position="55"/>
    </location>
</feature>
<dbReference type="InterPro" id="IPR050109">
    <property type="entry name" value="HTH-type_TetR-like_transc_reg"/>
</dbReference>
<dbReference type="InterPro" id="IPR036271">
    <property type="entry name" value="Tet_transcr_reg_TetR-rel_C_sf"/>
</dbReference>
<dbReference type="Gene3D" id="1.10.10.60">
    <property type="entry name" value="Homeodomain-like"/>
    <property type="match status" value="1"/>
</dbReference>
<gene>
    <name evidence="4" type="ORF">ACFQMJ_31405</name>
</gene>
<dbReference type="Pfam" id="PF14246">
    <property type="entry name" value="TetR_C_7"/>
    <property type="match status" value="1"/>
</dbReference>
<keyword evidence="5" id="KW-1185">Reference proteome</keyword>
<dbReference type="SUPFAM" id="SSF48498">
    <property type="entry name" value="Tetracyclin repressor-like, C-terminal domain"/>
    <property type="match status" value="1"/>
</dbReference>